<protein>
    <submittedName>
        <fullName evidence="2">Uncharacterized protein</fullName>
    </submittedName>
</protein>
<evidence type="ECO:0000256" key="1">
    <source>
        <dbReference type="SAM" id="MobiDB-lite"/>
    </source>
</evidence>
<dbReference type="PATRIC" id="fig|1088721.3.peg.1414"/>
<proteinExistence type="predicted"/>
<reference evidence="2 3" key="1">
    <citation type="journal article" date="2012" name="J. Bacteriol.">
        <title>Genome sequence of benzo(a)pyrene-degrading bacterium Novosphingobium pentaromativorans US6-1.</title>
        <authorList>
            <person name="Luo Y.R."/>
            <person name="Kang S.G."/>
            <person name="Kim S.J."/>
            <person name="Kim M.R."/>
            <person name="Li N."/>
            <person name="Lee J.H."/>
            <person name="Kwon K.K."/>
        </authorList>
    </citation>
    <scope>NUCLEOTIDE SEQUENCE [LARGE SCALE GENOMIC DNA]</scope>
    <source>
        <strain evidence="2 3">US6-1</strain>
    </source>
</reference>
<dbReference type="AlphaFoldDB" id="G6EAN4"/>
<comment type="caution">
    <text evidence="2">The sequence shown here is derived from an EMBL/GenBank/DDBJ whole genome shotgun (WGS) entry which is preliminary data.</text>
</comment>
<feature type="region of interest" description="Disordered" evidence="1">
    <location>
        <begin position="1"/>
        <end position="25"/>
    </location>
</feature>
<evidence type="ECO:0000313" key="3">
    <source>
        <dbReference type="Proteomes" id="UP000004030"/>
    </source>
</evidence>
<organism evidence="2 3">
    <name type="scientific">Novosphingobium pentaromativorans US6-1</name>
    <dbReference type="NCBI Taxonomy" id="1088721"/>
    <lineage>
        <taxon>Bacteria</taxon>
        <taxon>Pseudomonadati</taxon>
        <taxon>Pseudomonadota</taxon>
        <taxon>Alphaproteobacteria</taxon>
        <taxon>Sphingomonadales</taxon>
        <taxon>Sphingomonadaceae</taxon>
        <taxon>Novosphingobium</taxon>
    </lineage>
</organism>
<dbReference type="EMBL" id="AGFM01000017">
    <property type="protein sequence ID" value="EHJ61671.1"/>
    <property type="molecule type" value="Genomic_DNA"/>
</dbReference>
<name>G6EAN4_9SPHN</name>
<keyword evidence="3" id="KW-1185">Reference proteome</keyword>
<feature type="compositionally biased region" description="Basic and acidic residues" evidence="1">
    <location>
        <begin position="1"/>
        <end position="14"/>
    </location>
</feature>
<dbReference type="Proteomes" id="UP000004030">
    <property type="component" value="Unassembled WGS sequence"/>
</dbReference>
<evidence type="ECO:0000313" key="2">
    <source>
        <dbReference type="EMBL" id="EHJ61671.1"/>
    </source>
</evidence>
<sequence length="79" mass="9234">MKRGTGETRNHDALHAFSPWRTGLKNPDRSKHLPLRCDSFPIRQANFRLSRVHTRPRIEDVCQQAARIRASGERWKGRT</sequence>
<gene>
    <name evidence="2" type="ORF">NSU_1432</name>
</gene>
<accession>G6EAN4</accession>